<sequence length="136" mass="15035">MATTSTLLAQQDHLRDYTIRLTGAPTPPQPEEEHISPPSPSPSPSSSPEYPSPERQQHTTNPPGWESSYRQVPPHRCVNRNLDAESRPWGAHGAQSPVIFAMMHGVWLKSSVAWLWRKTGGRVNDGVFRTTVGGES</sequence>
<proteinExistence type="predicted"/>
<evidence type="ECO:0000313" key="3">
    <source>
        <dbReference type="Proteomes" id="UP001172155"/>
    </source>
</evidence>
<evidence type="ECO:0000256" key="1">
    <source>
        <dbReference type="SAM" id="MobiDB-lite"/>
    </source>
</evidence>
<evidence type="ECO:0000313" key="2">
    <source>
        <dbReference type="EMBL" id="KAK0741127.1"/>
    </source>
</evidence>
<organism evidence="2 3">
    <name type="scientific">Schizothecium vesticola</name>
    <dbReference type="NCBI Taxonomy" id="314040"/>
    <lineage>
        <taxon>Eukaryota</taxon>
        <taxon>Fungi</taxon>
        <taxon>Dikarya</taxon>
        <taxon>Ascomycota</taxon>
        <taxon>Pezizomycotina</taxon>
        <taxon>Sordariomycetes</taxon>
        <taxon>Sordariomycetidae</taxon>
        <taxon>Sordariales</taxon>
        <taxon>Schizotheciaceae</taxon>
        <taxon>Schizothecium</taxon>
    </lineage>
</organism>
<keyword evidence="3" id="KW-1185">Reference proteome</keyword>
<feature type="region of interest" description="Disordered" evidence="1">
    <location>
        <begin position="1"/>
        <end position="79"/>
    </location>
</feature>
<dbReference type="EMBL" id="JAUKUD010000006">
    <property type="protein sequence ID" value="KAK0741127.1"/>
    <property type="molecule type" value="Genomic_DNA"/>
</dbReference>
<comment type="caution">
    <text evidence="2">The sequence shown here is derived from an EMBL/GenBank/DDBJ whole genome shotgun (WGS) entry which is preliminary data.</text>
</comment>
<dbReference type="AlphaFoldDB" id="A0AA40EKP1"/>
<reference evidence="2" key="1">
    <citation type="submission" date="2023-06" db="EMBL/GenBank/DDBJ databases">
        <title>Genome-scale phylogeny and comparative genomics of the fungal order Sordariales.</title>
        <authorList>
            <consortium name="Lawrence Berkeley National Laboratory"/>
            <person name="Hensen N."/>
            <person name="Bonometti L."/>
            <person name="Westerberg I."/>
            <person name="Brannstrom I.O."/>
            <person name="Guillou S."/>
            <person name="Cros-Aarteil S."/>
            <person name="Calhoun S."/>
            <person name="Haridas S."/>
            <person name="Kuo A."/>
            <person name="Mondo S."/>
            <person name="Pangilinan J."/>
            <person name="Riley R."/>
            <person name="LaButti K."/>
            <person name="Andreopoulos B."/>
            <person name="Lipzen A."/>
            <person name="Chen C."/>
            <person name="Yanf M."/>
            <person name="Daum C."/>
            <person name="Ng V."/>
            <person name="Clum A."/>
            <person name="Steindorff A."/>
            <person name="Ohm R."/>
            <person name="Martin F."/>
            <person name="Silar P."/>
            <person name="Natvig D."/>
            <person name="Lalanne C."/>
            <person name="Gautier V."/>
            <person name="Ament-velasquez S.L."/>
            <person name="Kruys A."/>
            <person name="Hutchinson M.I."/>
            <person name="Powell A.J."/>
            <person name="Barry K."/>
            <person name="Miller A.N."/>
            <person name="Grigoriev I.V."/>
            <person name="Debuchy R."/>
            <person name="Gladieux P."/>
            <person name="Thoren M.H."/>
            <person name="Johannesson H."/>
        </authorList>
    </citation>
    <scope>NUCLEOTIDE SEQUENCE</scope>
    <source>
        <strain evidence="2">SMH3187-1</strain>
    </source>
</reference>
<protein>
    <submittedName>
        <fullName evidence="2">Uncharacterized protein</fullName>
    </submittedName>
</protein>
<gene>
    <name evidence="2" type="ORF">B0T18DRAFT_432302</name>
</gene>
<accession>A0AA40EKP1</accession>
<dbReference type="Proteomes" id="UP001172155">
    <property type="component" value="Unassembled WGS sequence"/>
</dbReference>
<name>A0AA40EKP1_9PEZI</name>